<dbReference type="AlphaFoldDB" id="A0A8T3D4U1"/>
<dbReference type="EMBL" id="JAERUA010000015">
    <property type="protein sequence ID" value="KAI1889638.1"/>
    <property type="molecule type" value="Genomic_DNA"/>
</dbReference>
<dbReference type="FunFam" id="1.10.720.30:FF:000010">
    <property type="entry name" value="SAFB-like transcription modulator isoform X2"/>
    <property type="match status" value="1"/>
</dbReference>
<dbReference type="InterPro" id="IPR036361">
    <property type="entry name" value="SAP_dom_sf"/>
</dbReference>
<proteinExistence type="predicted"/>
<evidence type="ECO:0000259" key="5">
    <source>
        <dbReference type="PROSITE" id="PS50800"/>
    </source>
</evidence>
<reference evidence="6" key="1">
    <citation type="submission" date="2021-01" db="EMBL/GenBank/DDBJ databases">
        <authorList>
            <person name="Zahm M."/>
            <person name="Roques C."/>
            <person name="Cabau C."/>
            <person name="Klopp C."/>
            <person name="Donnadieu C."/>
            <person name="Jouanno E."/>
            <person name="Lampietro C."/>
            <person name="Louis A."/>
            <person name="Herpin A."/>
            <person name="Echchiki A."/>
            <person name="Berthelot C."/>
            <person name="Parey E."/>
            <person name="Roest-Crollius H."/>
            <person name="Braasch I."/>
            <person name="Postlethwait J."/>
            <person name="Bobe J."/>
            <person name="Montfort J."/>
            <person name="Bouchez O."/>
            <person name="Begum T."/>
            <person name="Mejri S."/>
            <person name="Adams A."/>
            <person name="Chen W.-J."/>
            <person name="Guiguen Y."/>
        </authorList>
    </citation>
    <scope>NUCLEOTIDE SEQUENCE</scope>
    <source>
        <tissue evidence="6">Blood</tissue>
    </source>
</reference>
<dbReference type="Pfam" id="PF02037">
    <property type="entry name" value="SAP"/>
    <property type="match status" value="1"/>
</dbReference>
<dbReference type="GO" id="GO:0003723">
    <property type="term" value="F:RNA binding"/>
    <property type="evidence" value="ECO:0007669"/>
    <property type="project" value="UniProtKB-KW"/>
</dbReference>
<feature type="domain" description="SAP" evidence="5">
    <location>
        <begin position="13"/>
        <end position="47"/>
    </location>
</feature>
<feature type="region of interest" description="Disordered" evidence="4">
    <location>
        <begin position="54"/>
        <end position="80"/>
    </location>
</feature>
<evidence type="ECO:0000313" key="7">
    <source>
        <dbReference type="Proteomes" id="UP000829720"/>
    </source>
</evidence>
<name>A0A8T3D4U1_9TELE</name>
<comment type="caution">
    <text evidence="6">The sequence shown here is derived from an EMBL/GenBank/DDBJ whole genome shotgun (WGS) entry which is preliminary data.</text>
</comment>
<evidence type="ECO:0000256" key="3">
    <source>
        <dbReference type="ARBA" id="ARBA00023242"/>
    </source>
</evidence>
<evidence type="ECO:0000256" key="4">
    <source>
        <dbReference type="SAM" id="MobiDB-lite"/>
    </source>
</evidence>
<comment type="subcellular location">
    <subcellularLocation>
        <location evidence="1">Nucleus</location>
    </subcellularLocation>
</comment>
<protein>
    <recommendedName>
        <fullName evidence="5">SAP domain-containing protein</fullName>
    </recommendedName>
</protein>
<dbReference type="SMART" id="SM00513">
    <property type="entry name" value="SAP"/>
    <property type="match status" value="1"/>
</dbReference>
<dbReference type="PANTHER" id="PTHR15683">
    <property type="entry name" value="SCAFFOLD ATTACHMENT FACTOR B-RELATED"/>
    <property type="match status" value="1"/>
</dbReference>
<keyword evidence="7" id="KW-1185">Reference proteome</keyword>
<dbReference type="InterPro" id="IPR051738">
    <property type="entry name" value="SAF_Modulators"/>
</dbReference>
<accession>A0A8T3D4U1</accession>
<dbReference type="GO" id="GO:0043565">
    <property type="term" value="F:sequence-specific DNA binding"/>
    <property type="evidence" value="ECO:0007669"/>
    <property type="project" value="TreeGrafter"/>
</dbReference>
<evidence type="ECO:0000313" key="6">
    <source>
        <dbReference type="EMBL" id="KAI1889638.1"/>
    </source>
</evidence>
<dbReference type="Proteomes" id="UP000829720">
    <property type="component" value="Unassembled WGS sequence"/>
</dbReference>
<dbReference type="GO" id="GO:0050684">
    <property type="term" value="P:regulation of mRNA processing"/>
    <property type="evidence" value="ECO:0007669"/>
    <property type="project" value="TreeGrafter"/>
</dbReference>
<sequence>MASSAIATETKKITDLRVIDLKTELKRRSLDVTGVKNVLIARLKQAIEEEGGDPENIEIRSRLTHPPGSMVNQKERKWTRTQTTHLKKNLFPKKQMRKTTKKM</sequence>
<dbReference type="InterPro" id="IPR003034">
    <property type="entry name" value="SAP_dom"/>
</dbReference>
<evidence type="ECO:0000256" key="1">
    <source>
        <dbReference type="ARBA" id="ARBA00004123"/>
    </source>
</evidence>
<keyword evidence="2" id="KW-0694">RNA-binding</keyword>
<dbReference type="PANTHER" id="PTHR15683:SF5">
    <property type="entry name" value="SAFB-LIKE TRANSCRIPTION MODULATOR"/>
    <property type="match status" value="1"/>
</dbReference>
<dbReference type="OrthoDB" id="6159259at2759"/>
<gene>
    <name evidence="6" type="ORF">AGOR_G00165010</name>
</gene>
<evidence type="ECO:0000256" key="2">
    <source>
        <dbReference type="ARBA" id="ARBA00022884"/>
    </source>
</evidence>
<dbReference type="Gene3D" id="1.10.720.30">
    <property type="entry name" value="SAP domain"/>
    <property type="match status" value="1"/>
</dbReference>
<dbReference type="SUPFAM" id="SSF68906">
    <property type="entry name" value="SAP domain"/>
    <property type="match status" value="1"/>
</dbReference>
<keyword evidence="3" id="KW-0539">Nucleus</keyword>
<dbReference type="PROSITE" id="PS50800">
    <property type="entry name" value="SAP"/>
    <property type="match status" value="1"/>
</dbReference>
<dbReference type="GO" id="GO:0006357">
    <property type="term" value="P:regulation of transcription by RNA polymerase II"/>
    <property type="evidence" value="ECO:0007669"/>
    <property type="project" value="TreeGrafter"/>
</dbReference>
<dbReference type="GO" id="GO:0005634">
    <property type="term" value="C:nucleus"/>
    <property type="evidence" value="ECO:0007669"/>
    <property type="project" value="UniProtKB-SubCell"/>
</dbReference>
<organism evidence="6 7">
    <name type="scientific">Albula goreensis</name>
    <dbReference type="NCBI Taxonomy" id="1534307"/>
    <lineage>
        <taxon>Eukaryota</taxon>
        <taxon>Metazoa</taxon>
        <taxon>Chordata</taxon>
        <taxon>Craniata</taxon>
        <taxon>Vertebrata</taxon>
        <taxon>Euteleostomi</taxon>
        <taxon>Actinopterygii</taxon>
        <taxon>Neopterygii</taxon>
        <taxon>Teleostei</taxon>
        <taxon>Albuliformes</taxon>
        <taxon>Albulidae</taxon>
        <taxon>Albula</taxon>
    </lineage>
</organism>